<dbReference type="InterPro" id="IPR036187">
    <property type="entry name" value="DNA_mismatch_repair_MutS_sf"/>
</dbReference>
<dbReference type="InterPro" id="IPR036063">
    <property type="entry name" value="Smr_dom_sf"/>
</dbReference>
<dbReference type="GO" id="GO:0019843">
    <property type="term" value="F:rRNA binding"/>
    <property type="evidence" value="ECO:0007669"/>
    <property type="project" value="UniProtKB-UniRule"/>
</dbReference>
<proteinExistence type="inferred from homology"/>
<dbReference type="EC" id="3.1.-.-" evidence="7"/>
<dbReference type="EC" id="3.6.4.-" evidence="7"/>
<dbReference type="InterPro" id="IPR045076">
    <property type="entry name" value="MutS"/>
</dbReference>
<dbReference type="Pfam" id="PF01713">
    <property type="entry name" value="Smr"/>
    <property type="match status" value="1"/>
</dbReference>
<dbReference type="GO" id="GO:0140664">
    <property type="term" value="F:ATP-dependent DNA damage sensor activity"/>
    <property type="evidence" value="ECO:0007669"/>
    <property type="project" value="InterPro"/>
</dbReference>
<evidence type="ECO:0000256" key="4">
    <source>
        <dbReference type="ARBA" id="ARBA00022840"/>
    </source>
</evidence>
<organism evidence="10">
    <name type="scientific">uncultured delta proteobacterium</name>
    <dbReference type="NCBI Taxonomy" id="34034"/>
    <lineage>
        <taxon>Bacteria</taxon>
        <taxon>Deltaproteobacteria</taxon>
        <taxon>environmental samples</taxon>
    </lineage>
</organism>
<dbReference type="Pfam" id="PF20297">
    <property type="entry name" value="MSSS"/>
    <property type="match status" value="1"/>
</dbReference>
<keyword evidence="3 7" id="KW-0378">Hydrolase</keyword>
<evidence type="ECO:0000256" key="1">
    <source>
        <dbReference type="ARBA" id="ARBA00022730"/>
    </source>
</evidence>
<dbReference type="SUPFAM" id="SSF48334">
    <property type="entry name" value="DNA repair protein MutS, domain III"/>
    <property type="match status" value="1"/>
</dbReference>
<keyword evidence="5 7" id="KW-0694">RNA-binding</keyword>
<dbReference type="GO" id="GO:0004519">
    <property type="term" value="F:endonuclease activity"/>
    <property type="evidence" value="ECO:0007669"/>
    <property type="project" value="UniProtKB-UniRule"/>
</dbReference>
<evidence type="ECO:0000256" key="6">
    <source>
        <dbReference type="ARBA" id="ARBA00023125"/>
    </source>
</evidence>
<dbReference type="GO" id="GO:0030983">
    <property type="term" value="F:mismatched DNA binding"/>
    <property type="evidence" value="ECO:0007669"/>
    <property type="project" value="InterPro"/>
</dbReference>
<dbReference type="NCBIfam" id="TIGR01069">
    <property type="entry name" value="mutS2"/>
    <property type="match status" value="1"/>
</dbReference>
<comment type="function">
    <text evidence="7">Endonuclease that is involved in the suppression of homologous recombination and thus may have a key role in the control of bacterial genetic diversity.</text>
</comment>
<dbReference type="Gene3D" id="3.40.50.300">
    <property type="entry name" value="P-loop containing nucleotide triphosphate hydrolases"/>
    <property type="match status" value="1"/>
</dbReference>
<dbReference type="InterPro" id="IPR046893">
    <property type="entry name" value="MSSS"/>
</dbReference>
<evidence type="ECO:0000256" key="7">
    <source>
        <dbReference type="HAMAP-Rule" id="MF_00092"/>
    </source>
</evidence>
<dbReference type="GO" id="GO:0016887">
    <property type="term" value="F:ATP hydrolysis activity"/>
    <property type="evidence" value="ECO:0007669"/>
    <property type="project" value="InterPro"/>
</dbReference>
<comment type="function">
    <text evidence="7">Acts as a ribosome collision sensor, splitting the ribosome into its 2 subunits. Detects stalled/collided 70S ribosomes which it binds and splits by an ATP-hydrolysis driven conformational change. Acts upstream of the ribosome quality control system (RQC), a ribosome-associated complex that mediates the extraction of incompletely synthesized nascent chains from stalled ribosomes and their subsequent degradation. Probably generates substrates for RQC.</text>
</comment>
<dbReference type="GO" id="GO:0043023">
    <property type="term" value="F:ribosomal large subunit binding"/>
    <property type="evidence" value="ECO:0007669"/>
    <property type="project" value="UniProtKB-UniRule"/>
</dbReference>
<evidence type="ECO:0000259" key="9">
    <source>
        <dbReference type="PROSITE" id="PS50828"/>
    </source>
</evidence>
<feature type="domain" description="Smr" evidence="9">
    <location>
        <begin position="721"/>
        <end position="796"/>
    </location>
</feature>
<comment type="similarity">
    <text evidence="7">Belongs to the DNA mismatch repair MutS family. MutS2 subfamily.</text>
</comment>
<comment type="subunit">
    <text evidence="7">Homodimer. Binds to stalled ribosomes, contacting rRNA.</text>
</comment>
<dbReference type="InterPro" id="IPR000432">
    <property type="entry name" value="DNA_mismatch_repair_MutS_C"/>
</dbReference>
<dbReference type="GO" id="GO:0006298">
    <property type="term" value="P:mismatch repair"/>
    <property type="evidence" value="ECO:0007669"/>
    <property type="project" value="InterPro"/>
</dbReference>
<evidence type="ECO:0000256" key="2">
    <source>
        <dbReference type="ARBA" id="ARBA00022741"/>
    </source>
</evidence>
<dbReference type="SMART" id="SM00533">
    <property type="entry name" value="MUTSd"/>
    <property type="match status" value="1"/>
</dbReference>
<dbReference type="PIRSF" id="PIRSF005814">
    <property type="entry name" value="MutS_YshD"/>
    <property type="match status" value="1"/>
</dbReference>
<keyword evidence="8" id="KW-0175">Coiled coil</keyword>
<dbReference type="PROSITE" id="PS00486">
    <property type="entry name" value="DNA_MISMATCH_REPAIR_2"/>
    <property type="match status" value="1"/>
</dbReference>
<protein>
    <recommendedName>
        <fullName evidence="7">Endonuclease MutS2</fullName>
        <ecNumber evidence="7">3.1.-.-</ecNumber>
    </recommendedName>
    <alternativeName>
        <fullName evidence="7">Ribosome-associated protein quality control-upstream factor</fullName>
        <shortName evidence="7">RQC-upstream factor</shortName>
        <shortName evidence="7">RqcU</shortName>
        <ecNumber evidence="7">3.6.4.-</ecNumber>
    </alternativeName>
</protein>
<dbReference type="InterPro" id="IPR007696">
    <property type="entry name" value="DNA_mismatch_repair_MutS_core"/>
</dbReference>
<name>A0A212J3E7_9DELT</name>
<keyword evidence="1 7" id="KW-0699">rRNA-binding</keyword>
<dbReference type="PROSITE" id="PS50828">
    <property type="entry name" value="SMR"/>
    <property type="match status" value="1"/>
</dbReference>
<dbReference type="SMART" id="SM00534">
    <property type="entry name" value="MUTSac"/>
    <property type="match status" value="1"/>
</dbReference>
<dbReference type="EMBL" id="FLUQ01000001">
    <property type="protein sequence ID" value="SBV93986.1"/>
    <property type="molecule type" value="Genomic_DNA"/>
</dbReference>
<evidence type="ECO:0000256" key="3">
    <source>
        <dbReference type="ARBA" id="ARBA00022801"/>
    </source>
</evidence>
<dbReference type="GO" id="GO:0005524">
    <property type="term" value="F:ATP binding"/>
    <property type="evidence" value="ECO:0007669"/>
    <property type="project" value="UniProtKB-UniRule"/>
</dbReference>
<dbReference type="GO" id="GO:0045910">
    <property type="term" value="P:negative regulation of DNA recombination"/>
    <property type="evidence" value="ECO:0007669"/>
    <property type="project" value="InterPro"/>
</dbReference>
<dbReference type="SMART" id="SM00463">
    <property type="entry name" value="SMR"/>
    <property type="match status" value="1"/>
</dbReference>
<keyword evidence="6 7" id="KW-0238">DNA-binding</keyword>
<dbReference type="InterPro" id="IPR027417">
    <property type="entry name" value="P-loop_NTPase"/>
</dbReference>
<dbReference type="GO" id="GO:0072344">
    <property type="term" value="P:rescue of stalled ribosome"/>
    <property type="evidence" value="ECO:0007669"/>
    <property type="project" value="UniProtKB-UniRule"/>
</dbReference>
<gene>
    <name evidence="10" type="primary">mutS</name>
    <name evidence="7" type="synonym">mutS2</name>
    <name evidence="7" type="synonym">rqcU</name>
    <name evidence="10" type="ORF">KL86DPRO_10625</name>
</gene>
<dbReference type="PANTHER" id="PTHR48466">
    <property type="entry name" value="OS10G0509000 PROTEIN-RELATED"/>
    <property type="match status" value="1"/>
</dbReference>
<dbReference type="Pfam" id="PF00488">
    <property type="entry name" value="MutS_V"/>
    <property type="match status" value="1"/>
</dbReference>
<keyword evidence="7" id="KW-0255">Endonuclease</keyword>
<feature type="coiled-coil region" evidence="8">
    <location>
        <begin position="545"/>
        <end position="586"/>
    </location>
</feature>
<keyword evidence="7" id="KW-0540">Nuclease</keyword>
<dbReference type="HAMAP" id="MF_00092">
    <property type="entry name" value="MutS2"/>
    <property type="match status" value="1"/>
</dbReference>
<sequence length="796" mass="86941">MCATFWQPADSMDSRALTLLELPKVLGYLAEKAVSEAGKAACLALRPQNEVAAVRKAGAWFAQGRIWKAKTGFILPAFLSLDGVLAYLESPLALLDIDALWGLRQTLVPAKELLASLEETDAPDGESQWPLLAERARSFAFPHQSIAALVRCLADDGRLRDEASPELLLARGGIRSLHQTCARRVREFIQQNNLEQFLQDDFMTLSSDRYVLPLKTNFKGRLQGVIHDYSQTGETCYFEPVFLMEVNNRLQELKQEEREAEIKVLQYLTGLIQGELPAIRDVYALLTDMDVTLAAAALADVYGGVAVEFGEEEPVALHNACHPLLFLQHKAGPKTSPSPIPVDILLKREQRALIISGGNAGGKTVSLKTLGLTALMGMCGLPVPVAPGSTLPLWRDMHVFIGDEQSLEDHVSTFTAQIRNLSKAWDAVGAHSLVILDEFGAGTDPAQGAALAQAVVDGLLDAGAYVLAATHFPALKAYALSREGVRAASVLFDPKSKKPLFRLAYDQVGASQALDVAKEHGLPDPILRRAEQYLLLDGADTSSLIDRLNALAVEREKELSGLEAERKKLHDKRTRLDEKFAKEREELFGRIQADAQHVLREWKMSRISHKQALKELSKARKDLLAEAGAAQPQEVPAAQGASASEYFPGMTVRYTAWDKNGTVLEVDSRRKKVRLDLSGVTVWVDMADCVPTQAKERSAGVPHVPAQAAPGKYASGNSVRLDLRGMRADIAITELERFLDAAIMNGRTELEILHGRGTGALRREVHAFLKNYPPAASFAVAPEDQGGDGVTCIVLK</sequence>
<evidence type="ECO:0000256" key="5">
    <source>
        <dbReference type="ARBA" id="ARBA00022884"/>
    </source>
</evidence>
<dbReference type="PANTHER" id="PTHR48466:SF2">
    <property type="entry name" value="OS10G0509000 PROTEIN"/>
    <property type="match status" value="1"/>
</dbReference>
<dbReference type="Gene3D" id="3.30.1370.110">
    <property type="match status" value="1"/>
</dbReference>
<dbReference type="InterPro" id="IPR005747">
    <property type="entry name" value="MutS2"/>
</dbReference>
<keyword evidence="4 7" id="KW-0067">ATP-binding</keyword>
<feature type="binding site" evidence="7">
    <location>
        <begin position="357"/>
        <end position="364"/>
    </location>
    <ligand>
        <name>ATP</name>
        <dbReference type="ChEBI" id="CHEBI:30616"/>
    </ligand>
</feature>
<dbReference type="InterPro" id="IPR002625">
    <property type="entry name" value="Smr_dom"/>
</dbReference>
<keyword evidence="2 7" id="KW-0547">Nucleotide-binding</keyword>
<reference evidence="10" key="1">
    <citation type="submission" date="2016-04" db="EMBL/GenBank/DDBJ databases">
        <authorList>
            <person name="Evans L.H."/>
            <person name="Alamgir A."/>
            <person name="Owens N."/>
            <person name="Weber N.D."/>
            <person name="Virtaneva K."/>
            <person name="Barbian K."/>
            <person name="Babar A."/>
            <person name="Rosenke K."/>
        </authorList>
    </citation>
    <scope>NUCLEOTIDE SEQUENCE</scope>
    <source>
        <strain evidence="10">86</strain>
    </source>
</reference>
<evidence type="ECO:0000256" key="8">
    <source>
        <dbReference type="SAM" id="Coils"/>
    </source>
</evidence>
<accession>A0A212J3E7</accession>
<dbReference type="SUPFAM" id="SSF52540">
    <property type="entry name" value="P-loop containing nucleoside triphosphate hydrolases"/>
    <property type="match status" value="1"/>
</dbReference>
<dbReference type="SUPFAM" id="SSF160443">
    <property type="entry name" value="SMR domain-like"/>
    <property type="match status" value="1"/>
</dbReference>
<dbReference type="AlphaFoldDB" id="A0A212J3E7"/>
<evidence type="ECO:0000313" key="10">
    <source>
        <dbReference type="EMBL" id="SBV93986.1"/>
    </source>
</evidence>